<gene>
    <name evidence="18" type="ORF">EUTSA_v10028321mg</name>
</gene>
<dbReference type="SUPFAM" id="SSF56091">
    <property type="entry name" value="DNA ligase/mRNA capping enzyme, catalytic domain"/>
    <property type="match status" value="1"/>
</dbReference>
<name>V4M4H6_EUTSA</name>
<dbReference type="Pfam" id="PF01068">
    <property type="entry name" value="DNA_ligase_A_M"/>
    <property type="match status" value="1"/>
</dbReference>
<evidence type="ECO:0000256" key="15">
    <source>
        <dbReference type="RuleBase" id="RU004196"/>
    </source>
</evidence>
<dbReference type="PANTHER" id="PTHR45674">
    <property type="entry name" value="DNA LIGASE 1/3 FAMILY MEMBER"/>
    <property type="match status" value="1"/>
</dbReference>
<dbReference type="InterPro" id="IPR012309">
    <property type="entry name" value="DNA_ligase_ATP-dep_C"/>
</dbReference>
<dbReference type="OMA" id="DERSHAW"/>
<dbReference type="Gramene" id="ESQ47178">
    <property type="protein sequence ID" value="ESQ47178"/>
    <property type="gene ID" value="EUTSA_v10028321mg"/>
</dbReference>
<feature type="region of interest" description="Disordered" evidence="16">
    <location>
        <begin position="1"/>
        <end position="68"/>
    </location>
</feature>
<evidence type="ECO:0000256" key="7">
    <source>
        <dbReference type="ARBA" id="ARBA00022763"/>
    </source>
</evidence>
<keyword evidence="6 14" id="KW-0547">Nucleotide-binding</keyword>
<dbReference type="SUPFAM" id="SSF117018">
    <property type="entry name" value="ATP-dependent DNA ligase DNA-binding domain"/>
    <property type="match status" value="1"/>
</dbReference>
<dbReference type="GO" id="GO:0003677">
    <property type="term" value="F:DNA binding"/>
    <property type="evidence" value="ECO:0007669"/>
    <property type="project" value="InterPro"/>
</dbReference>
<dbReference type="GO" id="GO:0006281">
    <property type="term" value="P:DNA repair"/>
    <property type="evidence" value="ECO:0007669"/>
    <property type="project" value="UniProtKB-KW"/>
</dbReference>
<evidence type="ECO:0000256" key="6">
    <source>
        <dbReference type="ARBA" id="ARBA00022741"/>
    </source>
</evidence>
<evidence type="ECO:0000256" key="8">
    <source>
        <dbReference type="ARBA" id="ARBA00022840"/>
    </source>
</evidence>
<evidence type="ECO:0000256" key="13">
    <source>
        <dbReference type="ARBA" id="ARBA00034003"/>
    </source>
</evidence>
<dbReference type="Proteomes" id="UP000030689">
    <property type="component" value="Unassembled WGS sequence"/>
</dbReference>
<evidence type="ECO:0000256" key="4">
    <source>
        <dbReference type="ARBA" id="ARBA00022618"/>
    </source>
</evidence>
<dbReference type="STRING" id="72664.V4M4H6"/>
<keyword evidence="9 14" id="KW-0233">DNA recombination</keyword>
<reference evidence="18 19" key="1">
    <citation type="journal article" date="2013" name="Front. Plant Sci.">
        <title>The Reference Genome of the Halophytic Plant Eutrema salsugineum.</title>
        <authorList>
            <person name="Yang R."/>
            <person name="Jarvis D.E."/>
            <person name="Chen H."/>
            <person name="Beilstein M.A."/>
            <person name="Grimwood J."/>
            <person name="Jenkins J."/>
            <person name="Shu S."/>
            <person name="Prochnik S."/>
            <person name="Xin M."/>
            <person name="Ma C."/>
            <person name="Schmutz J."/>
            <person name="Wing R.A."/>
            <person name="Mitchell-Olds T."/>
            <person name="Schumaker K.S."/>
            <person name="Wang X."/>
        </authorList>
    </citation>
    <scope>NUCLEOTIDE SEQUENCE [LARGE SCALE GENOMIC DNA]</scope>
</reference>
<dbReference type="Gene3D" id="3.30.470.30">
    <property type="entry name" value="DNA ligase/mRNA capping enzyme"/>
    <property type="match status" value="1"/>
</dbReference>
<evidence type="ECO:0000256" key="10">
    <source>
        <dbReference type="ARBA" id="ARBA00023204"/>
    </source>
</evidence>
<dbReference type="eggNOG" id="KOG0967">
    <property type="taxonomic scope" value="Eukaryota"/>
</dbReference>
<evidence type="ECO:0000313" key="19">
    <source>
        <dbReference type="Proteomes" id="UP000030689"/>
    </source>
</evidence>
<evidence type="ECO:0000256" key="12">
    <source>
        <dbReference type="ARBA" id="ARBA00023306"/>
    </source>
</evidence>
<dbReference type="Gene3D" id="2.40.50.140">
    <property type="entry name" value="Nucleic acid-binding proteins"/>
    <property type="match status" value="1"/>
</dbReference>
<evidence type="ECO:0000259" key="17">
    <source>
        <dbReference type="PROSITE" id="PS50160"/>
    </source>
</evidence>
<dbReference type="GO" id="GO:0005524">
    <property type="term" value="F:ATP binding"/>
    <property type="evidence" value="ECO:0007669"/>
    <property type="project" value="UniProtKB-KW"/>
</dbReference>
<dbReference type="PANTHER" id="PTHR45674:SF4">
    <property type="entry name" value="DNA LIGASE 1"/>
    <property type="match status" value="1"/>
</dbReference>
<dbReference type="GO" id="GO:0006273">
    <property type="term" value="P:lagging strand elongation"/>
    <property type="evidence" value="ECO:0007669"/>
    <property type="project" value="TreeGrafter"/>
</dbReference>
<keyword evidence="8 14" id="KW-0067">ATP-binding</keyword>
<dbReference type="CDD" id="cd07969">
    <property type="entry name" value="OBF_DNA_ligase_I"/>
    <property type="match status" value="1"/>
</dbReference>
<dbReference type="PROSITE" id="PS00697">
    <property type="entry name" value="DNA_LIGASE_A1"/>
    <property type="match status" value="1"/>
</dbReference>
<evidence type="ECO:0000256" key="3">
    <source>
        <dbReference type="ARBA" id="ARBA00022598"/>
    </source>
</evidence>
<dbReference type="EMBL" id="KI517416">
    <property type="protein sequence ID" value="ESQ47178.1"/>
    <property type="molecule type" value="Genomic_DNA"/>
</dbReference>
<dbReference type="InterPro" id="IPR012308">
    <property type="entry name" value="DNA_ligase_ATP-dep_N"/>
</dbReference>
<feature type="domain" description="ATP-dependent DNA ligase family profile" evidence="17">
    <location>
        <begin position="468"/>
        <end position="570"/>
    </location>
</feature>
<proteinExistence type="inferred from homology"/>
<dbReference type="AlphaFoldDB" id="V4M4H6"/>
<sequence length="733" mass="82092">MEPSRPSAHHVLMSNARAASAKKKTTTSTSSSSPKKRKLGETRTAGSDKTLVSKPVSDSVKPKSDSLSTVEDSKSRALIKIAELKNRIGFLKSNPDSFDPESVAWWEKGERVPFMFLCLVFDLISIENNRKSGRIVITDVLCNMLRTVIATTPENLIATVYLAANEIAPVHEGVELGIVKSSITKAISEAFNRSDAQVEQLLKTELADLWLLVTESRSSQATVFNFKPKPLTIVKVFDTFRQIAKESGKDSQRNKKNRITGLLVETTDCETLYLTRLLEGNLRLGFSGKIVLAALGQAAVYNEEHSKPPPNIKSPLEEAAKIVKRVYSVLPVYDMIVHALLTGGVWNLTKTCNLTLGVPIRPMLVKVIKSIDQILNNFEGTVFTCEYKYDGERVQIHYMEDGIFEIYSRNGERSTGKYPDVARAFKRSKKASVKSFILDCEVVAFDREEKKILPFQILSTRARKNVKVSDIKVGVCIFAFDMLYLNCQQLIQENLDIRREKLYNSFEEDLGYFQFVTALTSSDTDDIEEFFEASVDIGIGDSVDLVPIGAFHGKGKRAGLFGSFLLACYDKKKEEFQSICKIGTGFSEAELKELYSLLSSHMIAKPQVGYFVLRSSLGPFQCHICILTEFLLFAMCQTIQHDYRVGDSDKPHVWFEPTEVWEVKGADLTISPKYGAAIGIVVPDKGISLRFPRLIRVRKDKKPKEATSSKQIAEMFQAQKNNHPSNQDESDDD</sequence>
<dbReference type="GO" id="GO:0051301">
    <property type="term" value="P:cell division"/>
    <property type="evidence" value="ECO:0007669"/>
    <property type="project" value="UniProtKB-KW"/>
</dbReference>
<keyword evidence="12" id="KW-0131">Cell cycle</keyword>
<dbReference type="GO" id="GO:0003910">
    <property type="term" value="F:DNA ligase (ATP) activity"/>
    <property type="evidence" value="ECO:0007669"/>
    <property type="project" value="UniProtKB-EC"/>
</dbReference>
<comment type="similarity">
    <text evidence="2 15">Belongs to the ATP-dependent DNA ligase family.</text>
</comment>
<dbReference type="Gene3D" id="1.10.3260.10">
    <property type="entry name" value="DNA ligase, ATP-dependent, N-terminal domain"/>
    <property type="match status" value="1"/>
</dbReference>
<dbReference type="InterPro" id="IPR050191">
    <property type="entry name" value="ATP-dep_DNA_ligase"/>
</dbReference>
<evidence type="ECO:0000256" key="1">
    <source>
        <dbReference type="ARBA" id="ARBA00004123"/>
    </source>
</evidence>
<dbReference type="InterPro" id="IPR016059">
    <property type="entry name" value="DNA_ligase_ATP-dep_CS"/>
</dbReference>
<keyword evidence="11" id="KW-0539">Nucleus</keyword>
<keyword evidence="5" id="KW-0235">DNA replication</keyword>
<dbReference type="Pfam" id="PF04679">
    <property type="entry name" value="DNA_ligase_A_C"/>
    <property type="match status" value="2"/>
</dbReference>
<dbReference type="Pfam" id="PF04675">
    <property type="entry name" value="DNA_ligase_A_N"/>
    <property type="match status" value="1"/>
</dbReference>
<dbReference type="Gene3D" id="3.30.1490.70">
    <property type="match status" value="1"/>
</dbReference>
<keyword evidence="10 14" id="KW-0234">DNA repair</keyword>
<keyword evidence="3 14" id="KW-0436">Ligase</keyword>
<dbReference type="KEGG" id="eus:EUTSA_v10028321mg"/>
<dbReference type="SUPFAM" id="SSF50249">
    <property type="entry name" value="Nucleic acid-binding proteins"/>
    <property type="match status" value="1"/>
</dbReference>
<dbReference type="FunFam" id="3.30.470.30:FF:000002">
    <property type="entry name" value="DNA ligase"/>
    <property type="match status" value="1"/>
</dbReference>
<dbReference type="InterPro" id="IPR012340">
    <property type="entry name" value="NA-bd_OB-fold"/>
</dbReference>
<evidence type="ECO:0000256" key="9">
    <source>
        <dbReference type="ARBA" id="ARBA00023172"/>
    </source>
</evidence>
<evidence type="ECO:0000256" key="5">
    <source>
        <dbReference type="ARBA" id="ARBA00022705"/>
    </source>
</evidence>
<feature type="region of interest" description="Disordered" evidence="16">
    <location>
        <begin position="700"/>
        <end position="733"/>
    </location>
</feature>
<comment type="subcellular location">
    <subcellularLocation>
        <location evidence="1">Nucleus</location>
    </subcellularLocation>
</comment>
<keyword evidence="19" id="KW-1185">Reference proteome</keyword>
<feature type="compositionally biased region" description="Polar residues" evidence="16">
    <location>
        <begin position="718"/>
        <end position="727"/>
    </location>
</feature>
<dbReference type="GO" id="GO:0005739">
    <property type="term" value="C:mitochondrion"/>
    <property type="evidence" value="ECO:0007669"/>
    <property type="project" value="TreeGrafter"/>
</dbReference>
<accession>V4M4H6</accession>
<dbReference type="NCBIfam" id="TIGR00574">
    <property type="entry name" value="dnl1"/>
    <property type="match status" value="1"/>
</dbReference>
<dbReference type="InterPro" id="IPR000977">
    <property type="entry name" value="DNA_ligase_ATP-dep"/>
</dbReference>
<dbReference type="PROSITE" id="PS50160">
    <property type="entry name" value="DNA_LIGASE_A3"/>
    <property type="match status" value="1"/>
</dbReference>
<evidence type="ECO:0000256" key="14">
    <source>
        <dbReference type="RuleBase" id="RU000617"/>
    </source>
</evidence>
<dbReference type="InterPro" id="IPR012310">
    <property type="entry name" value="DNA_ligase_ATP-dep_cent"/>
</dbReference>
<dbReference type="GO" id="GO:0006310">
    <property type="term" value="P:DNA recombination"/>
    <property type="evidence" value="ECO:0007669"/>
    <property type="project" value="UniProtKB-KW"/>
</dbReference>
<evidence type="ECO:0000256" key="2">
    <source>
        <dbReference type="ARBA" id="ARBA00007572"/>
    </source>
</evidence>
<dbReference type="GO" id="GO:0005634">
    <property type="term" value="C:nucleus"/>
    <property type="evidence" value="ECO:0007669"/>
    <property type="project" value="UniProtKB-SubCell"/>
</dbReference>
<dbReference type="EC" id="6.5.1.1" evidence="14"/>
<evidence type="ECO:0000256" key="11">
    <source>
        <dbReference type="ARBA" id="ARBA00023242"/>
    </source>
</evidence>
<protein>
    <recommendedName>
        <fullName evidence="14">DNA ligase</fullName>
        <ecNumber evidence="14">6.5.1.1</ecNumber>
    </recommendedName>
</protein>
<comment type="catalytic activity">
    <reaction evidence="13 14">
        <text>ATP + (deoxyribonucleotide)n-3'-hydroxyl + 5'-phospho-(deoxyribonucleotide)m = (deoxyribonucleotide)n+m + AMP + diphosphate.</text>
        <dbReference type="EC" id="6.5.1.1"/>
    </reaction>
</comment>
<evidence type="ECO:0000313" key="18">
    <source>
        <dbReference type="EMBL" id="ESQ47178.1"/>
    </source>
</evidence>
<keyword evidence="4" id="KW-0132">Cell division</keyword>
<dbReference type="CDD" id="cd07900">
    <property type="entry name" value="Adenylation_DNA_ligase_I_Euk"/>
    <property type="match status" value="1"/>
</dbReference>
<dbReference type="GO" id="GO:0071897">
    <property type="term" value="P:DNA biosynthetic process"/>
    <property type="evidence" value="ECO:0007669"/>
    <property type="project" value="InterPro"/>
</dbReference>
<evidence type="ECO:0000256" key="16">
    <source>
        <dbReference type="SAM" id="MobiDB-lite"/>
    </source>
</evidence>
<keyword evidence="7 14" id="KW-0227">DNA damage</keyword>
<dbReference type="InterPro" id="IPR036599">
    <property type="entry name" value="DNA_ligase_N_sf"/>
</dbReference>
<organism evidence="18 19">
    <name type="scientific">Eutrema salsugineum</name>
    <name type="common">Saltwater cress</name>
    <name type="synonym">Sisymbrium salsugineum</name>
    <dbReference type="NCBI Taxonomy" id="72664"/>
    <lineage>
        <taxon>Eukaryota</taxon>
        <taxon>Viridiplantae</taxon>
        <taxon>Streptophyta</taxon>
        <taxon>Embryophyta</taxon>
        <taxon>Tracheophyta</taxon>
        <taxon>Spermatophyta</taxon>
        <taxon>Magnoliopsida</taxon>
        <taxon>eudicotyledons</taxon>
        <taxon>Gunneridae</taxon>
        <taxon>Pentapetalae</taxon>
        <taxon>rosids</taxon>
        <taxon>malvids</taxon>
        <taxon>Brassicales</taxon>
        <taxon>Brassicaceae</taxon>
        <taxon>Eutremeae</taxon>
        <taxon>Eutrema</taxon>
    </lineage>
</organism>